<dbReference type="NCBIfam" id="NF038074">
    <property type="entry name" value="fam_STM4014"/>
    <property type="match status" value="1"/>
</dbReference>
<dbReference type="SUPFAM" id="SSF56059">
    <property type="entry name" value="Glutathione synthetase ATP-binding domain-like"/>
    <property type="match status" value="1"/>
</dbReference>
<evidence type="ECO:0000313" key="2">
    <source>
        <dbReference type="EMBL" id="MFD0313318.1"/>
    </source>
</evidence>
<feature type="region of interest" description="Disordered" evidence="1">
    <location>
        <begin position="374"/>
        <end position="403"/>
    </location>
</feature>
<organism evidence="2 3">
    <name type="scientific">Streptomyces flavalbus</name>
    <dbReference type="NCBI Taxonomy" id="2665155"/>
    <lineage>
        <taxon>Bacteria</taxon>
        <taxon>Bacillati</taxon>
        <taxon>Actinomycetota</taxon>
        <taxon>Actinomycetes</taxon>
        <taxon>Kitasatosporales</taxon>
        <taxon>Streptomycetaceae</taxon>
        <taxon>Streptomyces</taxon>
    </lineage>
</organism>
<evidence type="ECO:0000256" key="1">
    <source>
        <dbReference type="SAM" id="MobiDB-lite"/>
    </source>
</evidence>
<dbReference type="RefSeq" id="WP_381604872.1">
    <property type="nucleotide sequence ID" value="NZ_JBHTEB010000001.1"/>
</dbReference>
<name>A0ABW2W1E7_9ACTN</name>
<proteinExistence type="predicted"/>
<feature type="compositionally biased region" description="Basic and acidic residues" evidence="1">
    <location>
        <begin position="381"/>
        <end position="403"/>
    </location>
</feature>
<protein>
    <submittedName>
        <fullName evidence="2">STM4014 family protein</fullName>
    </submittedName>
</protein>
<gene>
    <name evidence="2" type="ORF">ACFQZ6_03520</name>
</gene>
<accession>A0ABW2W1E7</accession>
<reference evidence="3" key="1">
    <citation type="journal article" date="2019" name="Int. J. Syst. Evol. Microbiol.">
        <title>The Global Catalogue of Microorganisms (GCM) 10K type strain sequencing project: providing services to taxonomists for standard genome sequencing and annotation.</title>
        <authorList>
            <consortium name="The Broad Institute Genomics Platform"/>
            <consortium name="The Broad Institute Genome Sequencing Center for Infectious Disease"/>
            <person name="Wu L."/>
            <person name="Ma J."/>
        </authorList>
    </citation>
    <scope>NUCLEOTIDE SEQUENCE [LARGE SCALE GENOMIC DNA]</scope>
    <source>
        <strain evidence="3">CGMCC 4.7400</strain>
    </source>
</reference>
<sequence>MSPSPSDRAGEAADAGWRCVVVGNPENRRTTLFADAVRAAGRPAPRVLAWRDVLRGEYAFAPGEFARIDSPGENAEVDRLLRGTDDPTRVEGTALWYRRFTAAVRELTDTARRAGAVPSVDAGEVAVMFDKRRCHARLAAADVAVPWALPGPVRGWADLREGLAAAGVPRAFVKPAHGSSASGVLALTVAGRGRVKATTSVETAPDGGLFNSLRVRHYTSEPEVAALVDALAPDGLHVERWLPKATQRGRAADLRVVVVAGRATHAVVRTSRHPMTNLHLGGARGDLGAARAAVRAAGGAFEDALRLAERAAACFPGTLCVGVDVLPSTGWRRFTVGEVNAFGDLLPRLTGLPGSGAEGLDTYGAQVAAVPEAMRRHRHGGQQDHRREEHGERHEEHHHDATG</sequence>
<dbReference type="Proteomes" id="UP001597023">
    <property type="component" value="Unassembled WGS sequence"/>
</dbReference>
<keyword evidence="3" id="KW-1185">Reference proteome</keyword>
<dbReference type="EMBL" id="JBHTEB010000001">
    <property type="protein sequence ID" value="MFD0313318.1"/>
    <property type="molecule type" value="Genomic_DNA"/>
</dbReference>
<dbReference type="Gene3D" id="3.30.470.20">
    <property type="entry name" value="ATP-grasp fold, B domain"/>
    <property type="match status" value="1"/>
</dbReference>
<comment type="caution">
    <text evidence="2">The sequence shown here is derived from an EMBL/GenBank/DDBJ whole genome shotgun (WGS) entry which is preliminary data.</text>
</comment>
<dbReference type="InterPro" id="IPR047778">
    <property type="entry name" value="STM4014-like"/>
</dbReference>
<evidence type="ECO:0000313" key="3">
    <source>
        <dbReference type="Proteomes" id="UP001597023"/>
    </source>
</evidence>